<dbReference type="OrthoDB" id="2662662at2"/>
<accession>A0A5R9FXW8</accession>
<feature type="region of interest" description="Disordered" evidence="1">
    <location>
        <begin position="63"/>
        <end position="101"/>
    </location>
</feature>
<evidence type="ECO:0000256" key="1">
    <source>
        <dbReference type="SAM" id="MobiDB-lite"/>
    </source>
</evidence>
<reference evidence="2 3" key="1">
    <citation type="submission" date="2019-05" db="EMBL/GenBank/DDBJ databases">
        <authorList>
            <person name="Narsing Rao M.P."/>
            <person name="Li W.J."/>
        </authorList>
    </citation>
    <scope>NUCLEOTIDE SEQUENCE [LARGE SCALE GENOMIC DNA]</scope>
    <source>
        <strain evidence="2 3">SYSU_K30003</strain>
    </source>
</reference>
<evidence type="ECO:0000313" key="2">
    <source>
        <dbReference type="EMBL" id="TLS48892.1"/>
    </source>
</evidence>
<evidence type="ECO:0000313" key="3">
    <source>
        <dbReference type="Proteomes" id="UP000309676"/>
    </source>
</evidence>
<dbReference type="AlphaFoldDB" id="A0A5R9FXW8"/>
<organism evidence="2 3">
    <name type="scientific">Paenibacillus antri</name>
    <dbReference type="NCBI Taxonomy" id="2582848"/>
    <lineage>
        <taxon>Bacteria</taxon>
        <taxon>Bacillati</taxon>
        <taxon>Bacillota</taxon>
        <taxon>Bacilli</taxon>
        <taxon>Bacillales</taxon>
        <taxon>Paenibacillaceae</taxon>
        <taxon>Paenibacillus</taxon>
    </lineage>
</organism>
<sequence length="196" mass="20821">MKMMAWLAKTILATAIVTGVSVATTWAVVNAYVQQLLGQYGMQGAAGPVGLMDTLTALGGGRGVQGEAAPASANVSPGEDDAAVETPSGTTPEEEYPVPDNALPVMGQATQSTGTEDELYISMDDLNEKKDNISDEDRMAIFAMLVTKLPPEEVQAISALLEDGFTGDEMEQASAILQQYLTPEEYAKLLEILQKY</sequence>
<dbReference type="Proteomes" id="UP000309676">
    <property type="component" value="Unassembled WGS sequence"/>
</dbReference>
<keyword evidence="3" id="KW-1185">Reference proteome</keyword>
<protein>
    <recommendedName>
        <fullName evidence="4">Spore coat protein</fullName>
    </recommendedName>
</protein>
<comment type="caution">
    <text evidence="2">The sequence shown here is derived from an EMBL/GenBank/DDBJ whole genome shotgun (WGS) entry which is preliminary data.</text>
</comment>
<dbReference type="RefSeq" id="WP_138197702.1">
    <property type="nucleotide sequence ID" value="NZ_VCIW01000027.1"/>
</dbReference>
<evidence type="ECO:0008006" key="4">
    <source>
        <dbReference type="Google" id="ProtNLM"/>
    </source>
</evidence>
<proteinExistence type="predicted"/>
<name>A0A5R9FXW8_9BACL</name>
<dbReference type="EMBL" id="VCIW01000027">
    <property type="protein sequence ID" value="TLS48892.1"/>
    <property type="molecule type" value="Genomic_DNA"/>
</dbReference>
<gene>
    <name evidence="2" type="ORF">FE782_28230</name>
</gene>